<comment type="caution">
    <text evidence="2">The sequence shown here is derived from an EMBL/GenBank/DDBJ whole genome shotgun (WGS) entry which is preliminary data.</text>
</comment>
<protein>
    <submittedName>
        <fullName evidence="2">Uncharacterized protein</fullName>
    </submittedName>
</protein>
<evidence type="ECO:0000313" key="2">
    <source>
        <dbReference type="EMBL" id="KAK3776726.1"/>
    </source>
</evidence>
<name>A0AAE0ZXG9_9GAST</name>
<sequence length="151" mass="17123">MKKKAGSKQYFIDTPDGKALTPLRPISMKNERSFQRQQREGEKRPENKPVNLKLFHLPKWQAIFHFPENPKRPRDGLSGLRCLPLFARQAEDLAHKWSLARNKPRSSQAWGNTATRSGVQQTTEVVQPSILGGYSQLSPQALSLCADLLTM</sequence>
<evidence type="ECO:0000313" key="3">
    <source>
        <dbReference type="Proteomes" id="UP001283361"/>
    </source>
</evidence>
<evidence type="ECO:0000256" key="1">
    <source>
        <dbReference type="SAM" id="MobiDB-lite"/>
    </source>
</evidence>
<reference evidence="2" key="1">
    <citation type="journal article" date="2023" name="G3 (Bethesda)">
        <title>A reference genome for the long-term kleptoplast-retaining sea slug Elysia crispata morphotype clarki.</title>
        <authorList>
            <person name="Eastman K.E."/>
            <person name="Pendleton A.L."/>
            <person name="Shaikh M.A."/>
            <person name="Suttiyut T."/>
            <person name="Ogas R."/>
            <person name="Tomko P."/>
            <person name="Gavelis G."/>
            <person name="Widhalm J.R."/>
            <person name="Wisecaver J.H."/>
        </authorList>
    </citation>
    <scope>NUCLEOTIDE SEQUENCE</scope>
    <source>
        <strain evidence="2">ECLA1</strain>
    </source>
</reference>
<keyword evidence="3" id="KW-1185">Reference proteome</keyword>
<gene>
    <name evidence="2" type="ORF">RRG08_019181</name>
</gene>
<feature type="compositionally biased region" description="Basic and acidic residues" evidence="1">
    <location>
        <begin position="29"/>
        <end position="47"/>
    </location>
</feature>
<feature type="region of interest" description="Disordered" evidence="1">
    <location>
        <begin position="1"/>
        <end position="50"/>
    </location>
</feature>
<organism evidence="2 3">
    <name type="scientific">Elysia crispata</name>
    <name type="common">lettuce slug</name>
    <dbReference type="NCBI Taxonomy" id="231223"/>
    <lineage>
        <taxon>Eukaryota</taxon>
        <taxon>Metazoa</taxon>
        <taxon>Spiralia</taxon>
        <taxon>Lophotrochozoa</taxon>
        <taxon>Mollusca</taxon>
        <taxon>Gastropoda</taxon>
        <taxon>Heterobranchia</taxon>
        <taxon>Euthyneura</taxon>
        <taxon>Panpulmonata</taxon>
        <taxon>Sacoglossa</taxon>
        <taxon>Placobranchoidea</taxon>
        <taxon>Plakobranchidae</taxon>
        <taxon>Elysia</taxon>
    </lineage>
</organism>
<dbReference type="EMBL" id="JAWDGP010003181">
    <property type="protein sequence ID" value="KAK3776726.1"/>
    <property type="molecule type" value="Genomic_DNA"/>
</dbReference>
<proteinExistence type="predicted"/>
<dbReference type="AlphaFoldDB" id="A0AAE0ZXG9"/>
<dbReference type="Proteomes" id="UP001283361">
    <property type="component" value="Unassembled WGS sequence"/>
</dbReference>
<accession>A0AAE0ZXG9</accession>